<sequence length="83" mass="9199">MCQGEGVLRWRQPCPDGVLRDLEHPCPNGCGAEWRYPSAENGQVIAADEDEELPARRRGRADEVNDLGGDFVGRALEAWGFTE</sequence>
<dbReference type="OrthoDB" id="3556176at2"/>
<proteinExistence type="predicted"/>
<dbReference type="EMBL" id="SLWS01000006">
    <property type="protein sequence ID" value="TCO56998.1"/>
    <property type="molecule type" value="Genomic_DNA"/>
</dbReference>
<reference evidence="1 2" key="1">
    <citation type="submission" date="2019-03" db="EMBL/GenBank/DDBJ databases">
        <title>Genomic Encyclopedia of Type Strains, Phase IV (KMG-IV): sequencing the most valuable type-strain genomes for metagenomic binning, comparative biology and taxonomic classification.</title>
        <authorList>
            <person name="Goeker M."/>
        </authorList>
    </citation>
    <scope>NUCLEOTIDE SEQUENCE [LARGE SCALE GENOMIC DNA]</scope>
    <source>
        <strain evidence="1 2">DSM 45934</strain>
    </source>
</reference>
<evidence type="ECO:0000313" key="2">
    <source>
        <dbReference type="Proteomes" id="UP000295680"/>
    </source>
</evidence>
<evidence type="ECO:0000313" key="1">
    <source>
        <dbReference type="EMBL" id="TCO56998.1"/>
    </source>
</evidence>
<accession>A0A4R2JJ27</accession>
<dbReference type="RefSeq" id="WP_132120693.1">
    <property type="nucleotide sequence ID" value="NZ_SLWS01000006.1"/>
</dbReference>
<gene>
    <name evidence="1" type="ORF">EV192_106473</name>
</gene>
<organism evidence="1 2">
    <name type="scientific">Actinocrispum wychmicini</name>
    <dbReference type="NCBI Taxonomy" id="1213861"/>
    <lineage>
        <taxon>Bacteria</taxon>
        <taxon>Bacillati</taxon>
        <taxon>Actinomycetota</taxon>
        <taxon>Actinomycetes</taxon>
        <taxon>Pseudonocardiales</taxon>
        <taxon>Pseudonocardiaceae</taxon>
        <taxon>Actinocrispum</taxon>
    </lineage>
</organism>
<dbReference type="Proteomes" id="UP000295680">
    <property type="component" value="Unassembled WGS sequence"/>
</dbReference>
<keyword evidence="2" id="KW-1185">Reference proteome</keyword>
<dbReference type="AlphaFoldDB" id="A0A4R2JJ27"/>
<comment type="caution">
    <text evidence="1">The sequence shown here is derived from an EMBL/GenBank/DDBJ whole genome shotgun (WGS) entry which is preliminary data.</text>
</comment>
<protein>
    <submittedName>
        <fullName evidence="1">Uncharacterized protein</fullName>
    </submittedName>
</protein>
<name>A0A4R2JJ27_9PSEU</name>